<feature type="compositionally biased region" description="Basic residues" evidence="1">
    <location>
        <begin position="146"/>
        <end position="161"/>
    </location>
</feature>
<sequence>MGRASIAQVQQDVPGNGSREVFQGLFKDLGKQAMALEAILRAVCGRVDKMENWLTEVSFGMTELDQKLRNIAHNIDGTAAVDDETQGPQRWAIPPADDVNPLAPTVSKKLGTDKKAVRVTGMTAAILDRLATASTPTAAESDKSSVKKKSKDKKHSTKKAKASGSTELPPTPSLPAVAEISPPAEPKQTVAPVSAPPMPVPVVSVPAELVTKPEVPVNKPSPPEPVAAPRVETIEAAQAKVVAPVSSPDLDEAPSVIDLQPVTNEEVEQVAEAPSESDPPAVITKHQSLDSEEEETTVHAVDSEPLNGQSNSLSCENSPIVSAREETGTNALVEEDPTPSEFKQEAPMEAAPRSSVPVDEITKNVASPSVASEPKVLATESQPAQSSSPIVAMQAAAVEIVSTPSKPPATEPESRTPPHVQQPRAKAPAAPTPSVSSVLPTVQFERPAEPFVLKTSAYSPPSPPDNSPKVTTGASVIQTTPMQATPTESVPVSAPSVNKMVAESAMTLEQNVPHNAPPPAAESKVAAVHEPVVAVTKAIKASGVPIRMATTQHEALSPQNTVDTADPLLRATVRRRSSKMVPRPSFTKKHEADTENDLARRFSGNKRGSQSRRASVSAQAKVTEPETRQYVQQPAPLTSPVPQVPQSAPIPTPDVPKPPPISTPTISTEPEDIEEGGEGSESDSSSGESGSSNDDEEEFDDDTEVEAAAQEISKTMTALKKLKRAHMLSPEEEKELKDRAHTKWFQLKGHIKEKQKKDVTNILLKRKKNVFTVSSRIELLEEKSREIFAALKQITNEMREKNDRATHETLRRRVADIEQSLLTIDLRIASLSAPAIEKVSDLEAEVVSLRTAVQMQLTTAQSEAASRYSLLEEALARQRALVEALAQDVPAQLTTQTELFLEKLKQLPDLTAAIENLRRGLKRKADLKLLKELEARLLGLDAENEDCLVRCLSCHKEVINPYSEKDAEGDEHDGGTGGGASQLRKVNPGPSSARIYRSNIPFSAQSLAQESIQEEASDEAQYASHQTLMQAPSNLFAMADPQPYQPVQSAGDSHVSEKPPVVRVPSAKWSTPTVESSMKRDTKVPQASPLSLMNITAKRAILSPDRPISAPAVPLKKKSASAARSKSLLKSLTPQPDPPQ</sequence>
<dbReference type="EMBL" id="JAGDFM010000040">
    <property type="protein sequence ID" value="KAG7389741.1"/>
    <property type="molecule type" value="Genomic_DNA"/>
</dbReference>
<gene>
    <name evidence="2" type="ORF">PHYPSEUDO_009661</name>
</gene>
<feature type="compositionally biased region" description="Acidic residues" evidence="1">
    <location>
        <begin position="669"/>
        <end position="681"/>
    </location>
</feature>
<feature type="compositionally biased region" description="Polar residues" evidence="1">
    <location>
        <begin position="379"/>
        <end position="389"/>
    </location>
</feature>
<dbReference type="AlphaFoldDB" id="A0A8T1W8Z5"/>
<reference evidence="2" key="1">
    <citation type="submission" date="2021-02" db="EMBL/GenBank/DDBJ databases">
        <authorList>
            <person name="Palmer J.M."/>
        </authorList>
    </citation>
    <scope>NUCLEOTIDE SEQUENCE</scope>
    <source>
        <strain evidence="2">SCRP734</strain>
    </source>
</reference>
<accession>A0A8T1W8Z5</accession>
<evidence type="ECO:0000313" key="3">
    <source>
        <dbReference type="Proteomes" id="UP000694044"/>
    </source>
</evidence>
<feature type="region of interest" description="Disordered" evidence="1">
    <location>
        <begin position="81"/>
        <end position="100"/>
    </location>
</feature>
<feature type="compositionally biased region" description="Polar residues" evidence="1">
    <location>
        <begin position="306"/>
        <end position="320"/>
    </location>
</feature>
<protein>
    <submittedName>
        <fullName evidence="2">Uncharacterized protein</fullName>
    </submittedName>
</protein>
<feature type="compositionally biased region" description="Acidic residues" evidence="1">
    <location>
        <begin position="693"/>
        <end position="705"/>
    </location>
</feature>
<feature type="region of interest" description="Disordered" evidence="1">
    <location>
        <begin position="245"/>
        <end position="437"/>
    </location>
</feature>
<evidence type="ECO:0000313" key="2">
    <source>
        <dbReference type="EMBL" id="KAG7389741.1"/>
    </source>
</evidence>
<keyword evidence="3" id="KW-1185">Reference proteome</keyword>
<feature type="compositionally biased region" description="Low complexity" evidence="1">
    <location>
        <begin position="1120"/>
        <end position="1132"/>
    </location>
</feature>
<organism evidence="2 3">
    <name type="scientific">Phytophthora pseudosyringae</name>
    <dbReference type="NCBI Taxonomy" id="221518"/>
    <lineage>
        <taxon>Eukaryota</taxon>
        <taxon>Sar</taxon>
        <taxon>Stramenopiles</taxon>
        <taxon>Oomycota</taxon>
        <taxon>Peronosporomycetes</taxon>
        <taxon>Peronosporales</taxon>
        <taxon>Peronosporaceae</taxon>
        <taxon>Phytophthora</taxon>
    </lineage>
</organism>
<feature type="region of interest" description="Disordered" evidence="1">
    <location>
        <begin position="1101"/>
        <end position="1140"/>
    </location>
</feature>
<feature type="compositionally biased region" description="Basic and acidic residues" evidence="1">
    <location>
        <begin position="588"/>
        <end position="600"/>
    </location>
</feature>
<dbReference type="OrthoDB" id="125393at2759"/>
<proteinExistence type="predicted"/>
<feature type="compositionally biased region" description="Low complexity" evidence="1">
    <location>
        <begin position="682"/>
        <end position="692"/>
    </location>
</feature>
<feature type="region of interest" description="Disordered" evidence="1">
    <location>
        <begin position="965"/>
        <end position="990"/>
    </location>
</feature>
<comment type="caution">
    <text evidence="2">The sequence shown here is derived from an EMBL/GenBank/DDBJ whole genome shotgun (WGS) entry which is preliminary data.</text>
</comment>
<feature type="compositionally biased region" description="Pro residues" evidence="1">
    <location>
        <begin position="637"/>
        <end position="662"/>
    </location>
</feature>
<feature type="region of interest" description="Disordered" evidence="1">
    <location>
        <begin position="570"/>
        <end position="705"/>
    </location>
</feature>
<evidence type="ECO:0000256" key="1">
    <source>
        <dbReference type="SAM" id="MobiDB-lite"/>
    </source>
</evidence>
<dbReference type="Proteomes" id="UP000694044">
    <property type="component" value="Unassembled WGS sequence"/>
</dbReference>
<feature type="compositionally biased region" description="Low complexity" evidence="1">
    <location>
        <begin position="611"/>
        <end position="620"/>
    </location>
</feature>
<name>A0A8T1W8Z5_9STRA</name>
<feature type="region of interest" description="Disordered" evidence="1">
    <location>
        <begin position="1041"/>
        <end position="1087"/>
    </location>
</feature>
<feature type="region of interest" description="Disordered" evidence="1">
    <location>
        <begin position="133"/>
        <end position="195"/>
    </location>
</feature>